<dbReference type="RefSeq" id="WP_241056007.1">
    <property type="nucleotide sequence ID" value="NZ_JAKZBV010000001.1"/>
</dbReference>
<proteinExistence type="predicted"/>
<evidence type="ECO:0000313" key="3">
    <source>
        <dbReference type="Proteomes" id="UP001202922"/>
    </source>
</evidence>
<evidence type="ECO:0000313" key="2">
    <source>
        <dbReference type="EMBL" id="MCH6472096.1"/>
    </source>
</evidence>
<dbReference type="Proteomes" id="UP001202922">
    <property type="component" value="Unassembled WGS sequence"/>
</dbReference>
<gene>
    <name evidence="2" type="ORF">L0M17_19375</name>
</gene>
<organism evidence="2 3">
    <name type="scientific">Sinomonas terrae</name>
    <dbReference type="NCBI Taxonomy" id="2908838"/>
    <lineage>
        <taxon>Bacteria</taxon>
        <taxon>Bacillati</taxon>
        <taxon>Actinomycetota</taxon>
        <taxon>Actinomycetes</taxon>
        <taxon>Micrococcales</taxon>
        <taxon>Micrococcaceae</taxon>
        <taxon>Sinomonas</taxon>
    </lineage>
</organism>
<protein>
    <recommendedName>
        <fullName evidence="4">DUF222 domain-containing protein</fullName>
    </recommendedName>
</protein>
<feature type="compositionally biased region" description="Basic and acidic residues" evidence="1">
    <location>
        <begin position="28"/>
        <end position="38"/>
    </location>
</feature>
<evidence type="ECO:0008006" key="4">
    <source>
        <dbReference type="Google" id="ProtNLM"/>
    </source>
</evidence>
<dbReference type="EMBL" id="JAKZBV010000001">
    <property type="protein sequence ID" value="MCH6472096.1"/>
    <property type="molecule type" value="Genomic_DNA"/>
</dbReference>
<keyword evidence="3" id="KW-1185">Reference proteome</keyword>
<sequence>MLPTFEGQLALLGPEAVTDRWTAAHMYSDSEKHEHRSTMDSSTTKAATTTTTAGEAGIAAAIGGLLSEYEALEERMTLPAHGRRAFAMERLAAACFAAVEEYLDPYGLDSLNERAAEEALGWSLAAADQMTTIMLDFRETVESGGLGSDDGCRDGLRSALLEMWRIAMTLR</sequence>
<accession>A0ABS9U5Y2</accession>
<reference evidence="2 3" key="1">
    <citation type="submission" date="2022-03" db="EMBL/GenBank/DDBJ databases">
        <title>Sinomonas sp. isolated from a soil.</title>
        <authorList>
            <person name="Han J."/>
            <person name="Kim D.-U."/>
        </authorList>
    </citation>
    <scope>NUCLEOTIDE SEQUENCE [LARGE SCALE GENOMIC DNA]</scope>
    <source>
        <strain evidence="2 3">5-5</strain>
    </source>
</reference>
<evidence type="ECO:0000256" key="1">
    <source>
        <dbReference type="SAM" id="MobiDB-lite"/>
    </source>
</evidence>
<comment type="caution">
    <text evidence="2">The sequence shown here is derived from an EMBL/GenBank/DDBJ whole genome shotgun (WGS) entry which is preliminary data.</text>
</comment>
<feature type="region of interest" description="Disordered" evidence="1">
    <location>
        <begin position="28"/>
        <end position="50"/>
    </location>
</feature>
<name>A0ABS9U5Y2_9MICC</name>